<feature type="domain" description="C2" evidence="1">
    <location>
        <begin position="1"/>
        <end position="91"/>
    </location>
</feature>
<dbReference type="Proteomes" id="UP001370490">
    <property type="component" value="Unassembled WGS sequence"/>
</dbReference>
<name>A0AAN8VRJ3_9MAGN</name>
<dbReference type="EMBL" id="JBAMMX010000005">
    <property type="protein sequence ID" value="KAK6939833.1"/>
    <property type="molecule type" value="Genomic_DNA"/>
</dbReference>
<dbReference type="PROSITE" id="PS50004">
    <property type="entry name" value="C2"/>
    <property type="match status" value="1"/>
</dbReference>
<accession>A0AAN8VRJ3</accession>
<protein>
    <submittedName>
        <fullName evidence="2">C2 domain</fullName>
    </submittedName>
</protein>
<evidence type="ECO:0000313" key="2">
    <source>
        <dbReference type="EMBL" id="KAK6939833.1"/>
    </source>
</evidence>
<dbReference type="InterPro" id="IPR000008">
    <property type="entry name" value="C2_dom"/>
</dbReference>
<dbReference type="InterPro" id="IPR035892">
    <property type="entry name" value="C2_domain_sf"/>
</dbReference>
<keyword evidence="3" id="KW-1185">Reference proteome</keyword>
<gene>
    <name evidence="2" type="ORF">RJ641_029364</name>
</gene>
<reference evidence="2 3" key="1">
    <citation type="submission" date="2023-12" db="EMBL/GenBank/DDBJ databases">
        <title>A high-quality genome assembly for Dillenia turbinata (Dilleniales).</title>
        <authorList>
            <person name="Chanderbali A."/>
        </authorList>
    </citation>
    <scope>NUCLEOTIDE SEQUENCE [LARGE SCALE GENOMIC DNA]</scope>
    <source>
        <strain evidence="2">LSX21</strain>
        <tissue evidence="2">Leaf</tissue>
    </source>
</reference>
<organism evidence="2 3">
    <name type="scientific">Dillenia turbinata</name>
    <dbReference type="NCBI Taxonomy" id="194707"/>
    <lineage>
        <taxon>Eukaryota</taxon>
        <taxon>Viridiplantae</taxon>
        <taxon>Streptophyta</taxon>
        <taxon>Embryophyta</taxon>
        <taxon>Tracheophyta</taxon>
        <taxon>Spermatophyta</taxon>
        <taxon>Magnoliopsida</taxon>
        <taxon>eudicotyledons</taxon>
        <taxon>Gunneridae</taxon>
        <taxon>Pentapetalae</taxon>
        <taxon>Dilleniales</taxon>
        <taxon>Dilleniaceae</taxon>
        <taxon>Dillenia</taxon>
    </lineage>
</organism>
<comment type="caution">
    <text evidence="2">The sequence shown here is derived from an EMBL/GenBank/DDBJ whole genome shotgun (WGS) entry which is preliminary data.</text>
</comment>
<dbReference type="AlphaFoldDB" id="A0AAN8VRJ3"/>
<sequence length="167" mass="18537">MFKMKVYAKISIAGNSKTEKRTPVDYNGGMNPTWNFPLSYWIPDWAIQNDDVSARVQIDLYCERTLGDRFIGGVSIPLKKLFLDEKIKGMSCSTYWVMRDASEMGKVSFSHHFGDVEKLVFPQQSKGPSGSRWEMVAGEVVVGVISNVVQGTVSAVVSGVLNLSDSF</sequence>
<dbReference type="PANTHER" id="PTHR32246">
    <property type="entry name" value="INGRESSION PROTEIN FIC1"/>
    <property type="match status" value="1"/>
</dbReference>
<dbReference type="SUPFAM" id="SSF49562">
    <property type="entry name" value="C2 domain (Calcium/lipid-binding domain, CaLB)"/>
    <property type="match status" value="1"/>
</dbReference>
<evidence type="ECO:0000259" key="1">
    <source>
        <dbReference type="PROSITE" id="PS50004"/>
    </source>
</evidence>
<evidence type="ECO:0000313" key="3">
    <source>
        <dbReference type="Proteomes" id="UP001370490"/>
    </source>
</evidence>
<dbReference type="Gene3D" id="2.60.40.150">
    <property type="entry name" value="C2 domain"/>
    <property type="match status" value="1"/>
</dbReference>
<dbReference type="Pfam" id="PF00168">
    <property type="entry name" value="C2"/>
    <property type="match status" value="1"/>
</dbReference>
<proteinExistence type="predicted"/>
<dbReference type="PANTHER" id="PTHR32246:SF22">
    <property type="entry name" value="C2 DOMAIN-CONTAINING PROTEIN"/>
    <property type="match status" value="1"/>
</dbReference>